<organism evidence="4">
    <name type="scientific">Desulfobacca acetoxidans</name>
    <dbReference type="NCBI Taxonomy" id="60893"/>
    <lineage>
        <taxon>Bacteria</taxon>
        <taxon>Pseudomonadati</taxon>
        <taxon>Thermodesulfobacteriota</taxon>
        <taxon>Desulfobaccia</taxon>
        <taxon>Desulfobaccales</taxon>
        <taxon>Desulfobaccaceae</taxon>
        <taxon>Desulfobacca</taxon>
    </lineage>
</organism>
<gene>
    <name evidence="4" type="ORF">ENV62_03055</name>
</gene>
<dbReference type="InterPro" id="IPR003362">
    <property type="entry name" value="Bact_transf"/>
</dbReference>
<evidence type="ECO:0000259" key="3">
    <source>
        <dbReference type="Pfam" id="PF02397"/>
    </source>
</evidence>
<dbReference type="GO" id="GO:0016780">
    <property type="term" value="F:phosphotransferase activity, for other substituted phosphate groups"/>
    <property type="evidence" value="ECO:0007669"/>
    <property type="project" value="TreeGrafter"/>
</dbReference>
<keyword evidence="4" id="KW-0808">Transferase</keyword>
<feature type="transmembrane region" description="Helical" evidence="2">
    <location>
        <begin position="277"/>
        <end position="301"/>
    </location>
</feature>
<keyword evidence="2" id="KW-1133">Transmembrane helix</keyword>
<sequence>MPKHCHLSLFKGTLLLFGGDLVIFSLSLLAGCYFGSALLPPVQDFLAQIKGSLLFLGLAYFGIFYLADLYDYYQDFRQLPNLLRVMVCALVGAGLALITFLLLNRFLPGRYLLLFQVISFTLLITLWRYMFSTAAMPVRLRRPALVVGAGRAGQEIAALVQLHPASGLEIKGFVDDDPHKIGCLFRGLPVLGTTGQLQSLIRQHRVKYLILALAPEKAPQLLSTLTSLHLNGCRLLDTLGLYEVLRKKIPVEYLSDSWLFLAILNRRRWFYRVGKRVFDLLVAGSLLLLSWPLWVAIMVAIRWDTPGPVFFRQSRLGQNGKPFKILKFRSMYHDSATIEPRWTVLNDPRVTRVGRFLRRTHLDELPQLLNVLQGDMSLIGPRAEWDVIGRNFREKVPVYRPGRRAGDPPGTKVLCGYQDRLPYYHYRLMVKPGMTGWAQVMLPYAGSSLEELKKKLEYDLYYLKNMGFFLDLAILLKTVRIVLFGKGK</sequence>
<feature type="transmembrane region" description="Helical" evidence="2">
    <location>
        <begin position="109"/>
        <end position="131"/>
    </location>
</feature>
<proteinExistence type="inferred from homology"/>
<dbReference type="SUPFAM" id="SSF51735">
    <property type="entry name" value="NAD(P)-binding Rossmann-fold domains"/>
    <property type="match status" value="1"/>
</dbReference>
<protein>
    <submittedName>
        <fullName evidence="4">Sugar transferase</fullName>
    </submittedName>
</protein>
<dbReference type="PROSITE" id="PS51257">
    <property type="entry name" value="PROKAR_LIPOPROTEIN"/>
    <property type="match status" value="1"/>
</dbReference>
<dbReference type="PANTHER" id="PTHR30576:SF0">
    <property type="entry name" value="UNDECAPRENYL-PHOSPHATE N-ACETYLGALACTOSAMINYL 1-PHOSPHATE TRANSFERASE-RELATED"/>
    <property type="match status" value="1"/>
</dbReference>
<comment type="caution">
    <text evidence="4">The sequence shown here is derived from an EMBL/GenBank/DDBJ whole genome shotgun (WGS) entry which is preliminary data.</text>
</comment>
<feature type="transmembrane region" description="Helical" evidence="2">
    <location>
        <begin position="82"/>
        <end position="103"/>
    </location>
</feature>
<evidence type="ECO:0000256" key="2">
    <source>
        <dbReference type="SAM" id="Phobius"/>
    </source>
</evidence>
<dbReference type="EMBL" id="DTHB01000026">
    <property type="protein sequence ID" value="HGB14203.1"/>
    <property type="molecule type" value="Genomic_DNA"/>
</dbReference>
<keyword evidence="2" id="KW-0812">Transmembrane</keyword>
<dbReference type="AlphaFoldDB" id="A0A7C3SI28"/>
<dbReference type="Gene3D" id="3.40.50.720">
    <property type="entry name" value="NAD(P)-binding Rossmann-like Domain"/>
    <property type="match status" value="1"/>
</dbReference>
<feature type="domain" description="Bacterial sugar transferase" evidence="3">
    <location>
        <begin position="275"/>
        <end position="483"/>
    </location>
</feature>
<reference evidence="4" key="1">
    <citation type="journal article" date="2020" name="mSystems">
        <title>Genome- and Community-Level Interaction Insights into Carbon Utilization and Element Cycling Functions of Hydrothermarchaeota in Hydrothermal Sediment.</title>
        <authorList>
            <person name="Zhou Z."/>
            <person name="Liu Y."/>
            <person name="Xu W."/>
            <person name="Pan J."/>
            <person name="Luo Z.H."/>
            <person name="Li M."/>
        </authorList>
    </citation>
    <scope>NUCLEOTIDE SEQUENCE [LARGE SCALE GENOMIC DNA]</scope>
    <source>
        <strain evidence="4">SpSt-776</strain>
    </source>
</reference>
<name>A0A7C3SI28_9BACT</name>
<accession>A0A7C3SI28</accession>
<evidence type="ECO:0000313" key="4">
    <source>
        <dbReference type="EMBL" id="HGB14203.1"/>
    </source>
</evidence>
<dbReference type="Pfam" id="PF02397">
    <property type="entry name" value="Bac_transf"/>
    <property type="match status" value="1"/>
</dbReference>
<dbReference type="InterPro" id="IPR036291">
    <property type="entry name" value="NAD(P)-bd_dom_sf"/>
</dbReference>
<evidence type="ECO:0000256" key="1">
    <source>
        <dbReference type="ARBA" id="ARBA00006464"/>
    </source>
</evidence>
<dbReference type="PANTHER" id="PTHR30576">
    <property type="entry name" value="COLANIC BIOSYNTHESIS UDP-GLUCOSE LIPID CARRIER TRANSFERASE"/>
    <property type="match status" value="1"/>
</dbReference>
<comment type="similarity">
    <text evidence="1">Belongs to the bacterial sugar transferase family.</text>
</comment>
<dbReference type="Pfam" id="PF13727">
    <property type="entry name" value="CoA_binding_3"/>
    <property type="match status" value="1"/>
</dbReference>
<keyword evidence="2" id="KW-0472">Membrane</keyword>
<feature type="transmembrane region" description="Helical" evidence="2">
    <location>
        <begin position="51"/>
        <end position="70"/>
    </location>
</feature>
<feature type="transmembrane region" description="Helical" evidence="2">
    <location>
        <begin position="12"/>
        <end position="39"/>
    </location>
</feature>